<dbReference type="GO" id="GO:0003755">
    <property type="term" value="F:peptidyl-prolyl cis-trans isomerase activity"/>
    <property type="evidence" value="ECO:0007669"/>
    <property type="project" value="InterPro"/>
</dbReference>
<name>R2QLQ4_9ENTE</name>
<dbReference type="Gene3D" id="1.10.4030.10">
    <property type="entry name" value="Porin chaperone SurA, peptide-binding domain"/>
    <property type="match status" value="1"/>
</dbReference>
<dbReference type="RefSeq" id="WP_010742906.1">
    <property type="nucleotide sequence ID" value="NZ_KB946253.1"/>
</dbReference>
<gene>
    <name evidence="4" type="ORF">I585_01603</name>
    <name evidence="3" type="ORF">UAI_04135</name>
</gene>
<dbReference type="AlphaFoldDB" id="R2QLQ4"/>
<accession>R2QLQ4</accession>
<protein>
    <submittedName>
        <fullName evidence="3">Uncharacterized protein</fullName>
    </submittedName>
</protein>
<sequence>MKAKLKRPIIILLFGVILLILGLSWWNSQWIMRINGQKMTEDEYSFYQKSNPRLSERALQQKIVEEKVQLQQAEKQKIDVILDYKSLKRELDKINQENEQKIKENQVVYGLRKYDERTFYRYSLSLAVNELEKKEAQEITARMARSYYKKHQSEFKEINAKELYRVSGKQTTIEQLRKEAVTQEQLTERSDVDAESVSLNETTLRDWIKYREVELSVVNDLKTGNWSGMFENADKSWSYYCLSDQAGELQSFETVKEKIVLKLEKDHYQAKVKKWVKQAEVEVK</sequence>
<dbReference type="EMBL" id="ASWA01000002">
    <property type="protein sequence ID" value="EOT70124.1"/>
    <property type="molecule type" value="Genomic_DNA"/>
</dbReference>
<dbReference type="PATRIC" id="fig|1158601.3.peg.4104"/>
<keyword evidence="2" id="KW-1133">Transmembrane helix</keyword>
<dbReference type="OrthoDB" id="2195140at2"/>
<keyword evidence="1" id="KW-0175">Coiled coil</keyword>
<evidence type="ECO:0000313" key="6">
    <source>
        <dbReference type="Proteomes" id="UP000014148"/>
    </source>
</evidence>
<feature type="transmembrane region" description="Helical" evidence="2">
    <location>
        <begin position="9"/>
        <end position="26"/>
    </location>
</feature>
<evidence type="ECO:0000256" key="2">
    <source>
        <dbReference type="SAM" id="Phobius"/>
    </source>
</evidence>
<dbReference type="Gene3D" id="3.10.50.40">
    <property type="match status" value="1"/>
</dbReference>
<keyword evidence="2" id="KW-0812">Transmembrane</keyword>
<keyword evidence="6" id="KW-1185">Reference proteome</keyword>
<proteinExistence type="predicted"/>
<evidence type="ECO:0000313" key="4">
    <source>
        <dbReference type="EMBL" id="EOT70124.1"/>
    </source>
</evidence>
<dbReference type="InterPro" id="IPR046357">
    <property type="entry name" value="PPIase_dom_sf"/>
</dbReference>
<dbReference type="Proteomes" id="UP000013783">
    <property type="component" value="Unassembled WGS sequence"/>
</dbReference>
<organism evidence="3 5">
    <name type="scientific">Enterococcus malodoratus ATCC 43197</name>
    <dbReference type="NCBI Taxonomy" id="1158601"/>
    <lineage>
        <taxon>Bacteria</taxon>
        <taxon>Bacillati</taxon>
        <taxon>Bacillota</taxon>
        <taxon>Bacilli</taxon>
        <taxon>Lactobacillales</taxon>
        <taxon>Enterococcaceae</taxon>
        <taxon>Enterococcus</taxon>
    </lineage>
</organism>
<reference evidence="4 6" key="2">
    <citation type="submission" date="2013-03" db="EMBL/GenBank/DDBJ databases">
        <title>The Genome Sequence of Enterococcus malodoratus ATCC_43197 (PacBio/Illumina hybrid assembly).</title>
        <authorList>
            <consortium name="The Broad Institute Genomics Platform"/>
            <consortium name="The Broad Institute Genome Sequencing Center for Infectious Disease"/>
            <person name="Earl A."/>
            <person name="Russ C."/>
            <person name="Gilmore M."/>
            <person name="Surin D."/>
            <person name="Walker B."/>
            <person name="Young S."/>
            <person name="Zeng Q."/>
            <person name="Gargeya S."/>
            <person name="Fitzgerald M."/>
            <person name="Haas B."/>
            <person name="Abouelleil A."/>
            <person name="Allen A.W."/>
            <person name="Alvarado L."/>
            <person name="Arachchi H.M."/>
            <person name="Berlin A.M."/>
            <person name="Chapman S.B."/>
            <person name="Gainer-Dewar J."/>
            <person name="Goldberg J."/>
            <person name="Griggs A."/>
            <person name="Gujja S."/>
            <person name="Hansen M."/>
            <person name="Howarth C."/>
            <person name="Imamovic A."/>
            <person name="Ireland A."/>
            <person name="Larimer J."/>
            <person name="McCowan C."/>
            <person name="Murphy C."/>
            <person name="Pearson M."/>
            <person name="Poon T.W."/>
            <person name="Priest M."/>
            <person name="Roberts A."/>
            <person name="Saif S."/>
            <person name="Shea T."/>
            <person name="Sisk P."/>
            <person name="Sykes S."/>
            <person name="Wortman J."/>
            <person name="Nusbaum C."/>
            <person name="Birren B."/>
        </authorList>
    </citation>
    <scope>NUCLEOTIDE SEQUENCE [LARGE SCALE GENOMIC DNA]</scope>
    <source>
        <strain evidence="4 6">ATCC 43197</strain>
    </source>
</reference>
<reference evidence="3 5" key="1">
    <citation type="submission" date="2013-02" db="EMBL/GenBank/DDBJ databases">
        <title>The Genome Sequence of Enterococcus malodoratus ATCC_43197.</title>
        <authorList>
            <consortium name="The Broad Institute Genome Sequencing Platform"/>
            <consortium name="The Broad Institute Genome Sequencing Center for Infectious Disease"/>
            <person name="Earl A.M."/>
            <person name="Gilmore M.S."/>
            <person name="Lebreton F."/>
            <person name="Walker B."/>
            <person name="Young S.K."/>
            <person name="Zeng Q."/>
            <person name="Gargeya S."/>
            <person name="Fitzgerald M."/>
            <person name="Haas B."/>
            <person name="Abouelleil A."/>
            <person name="Alvarado L."/>
            <person name="Arachchi H.M."/>
            <person name="Berlin A.M."/>
            <person name="Chapman S.B."/>
            <person name="Dewar J."/>
            <person name="Goldberg J."/>
            <person name="Griggs A."/>
            <person name="Gujja S."/>
            <person name="Hansen M."/>
            <person name="Howarth C."/>
            <person name="Imamovic A."/>
            <person name="Larimer J."/>
            <person name="McCowan C."/>
            <person name="Murphy C."/>
            <person name="Neiman D."/>
            <person name="Pearson M."/>
            <person name="Priest M."/>
            <person name="Roberts A."/>
            <person name="Saif S."/>
            <person name="Shea T."/>
            <person name="Sisk P."/>
            <person name="Sykes S."/>
            <person name="Wortman J."/>
            <person name="Nusbaum C."/>
            <person name="Birren B."/>
        </authorList>
    </citation>
    <scope>NUCLEOTIDE SEQUENCE [LARGE SCALE GENOMIC DNA]</scope>
    <source>
        <strain evidence="3 5">ATCC 43197</strain>
    </source>
</reference>
<dbReference type="Proteomes" id="UP000014148">
    <property type="component" value="Unassembled WGS sequence"/>
</dbReference>
<evidence type="ECO:0000313" key="3">
    <source>
        <dbReference type="EMBL" id="EOH72550.1"/>
    </source>
</evidence>
<evidence type="ECO:0000256" key="1">
    <source>
        <dbReference type="SAM" id="Coils"/>
    </source>
</evidence>
<feature type="coiled-coil region" evidence="1">
    <location>
        <begin position="56"/>
        <end position="104"/>
    </location>
</feature>
<evidence type="ECO:0000313" key="5">
    <source>
        <dbReference type="Proteomes" id="UP000013783"/>
    </source>
</evidence>
<comment type="caution">
    <text evidence="3">The sequence shown here is derived from an EMBL/GenBank/DDBJ whole genome shotgun (WGS) entry which is preliminary data.</text>
</comment>
<dbReference type="eggNOG" id="ENOG5032I3I">
    <property type="taxonomic scope" value="Bacteria"/>
</dbReference>
<keyword evidence="2" id="KW-0472">Membrane</keyword>
<dbReference type="EMBL" id="AJAK01000030">
    <property type="protein sequence ID" value="EOH72550.1"/>
    <property type="molecule type" value="Genomic_DNA"/>
</dbReference>
<dbReference type="STRING" id="71451.RV07_GL000120"/>